<dbReference type="EMBL" id="JBHSJF010000002">
    <property type="protein sequence ID" value="MFC5066996.1"/>
    <property type="molecule type" value="Genomic_DNA"/>
</dbReference>
<reference evidence="3" key="1">
    <citation type="journal article" date="2019" name="Int. J. Syst. Evol. Microbiol.">
        <title>The Global Catalogue of Microorganisms (GCM) 10K type strain sequencing project: providing services to taxonomists for standard genome sequencing and annotation.</title>
        <authorList>
            <consortium name="The Broad Institute Genomics Platform"/>
            <consortium name="The Broad Institute Genome Sequencing Center for Infectious Disease"/>
            <person name="Wu L."/>
            <person name="Ma J."/>
        </authorList>
    </citation>
    <scope>NUCLEOTIDE SEQUENCE [LARGE SCALE GENOMIC DNA]</scope>
    <source>
        <strain evidence="3">CGMCC 1.16444</strain>
    </source>
</reference>
<dbReference type="Pfam" id="PF06698">
    <property type="entry name" value="DUF1192"/>
    <property type="match status" value="1"/>
</dbReference>
<dbReference type="InterPro" id="IPR009579">
    <property type="entry name" value="DUF1192"/>
</dbReference>
<gene>
    <name evidence="2" type="ORF">ACFPFW_03095</name>
</gene>
<feature type="coiled-coil region" evidence="1">
    <location>
        <begin position="27"/>
        <end position="54"/>
    </location>
</feature>
<dbReference type="Proteomes" id="UP001595796">
    <property type="component" value="Unassembled WGS sequence"/>
</dbReference>
<organism evidence="2 3">
    <name type="scientific">Flaviflagellibacter deserti</name>
    <dbReference type="NCBI Taxonomy" id="2267266"/>
    <lineage>
        <taxon>Bacteria</taxon>
        <taxon>Pseudomonadati</taxon>
        <taxon>Pseudomonadota</taxon>
        <taxon>Alphaproteobacteria</taxon>
        <taxon>Hyphomicrobiales</taxon>
        <taxon>Flaviflagellibacter</taxon>
    </lineage>
</organism>
<evidence type="ECO:0000256" key="1">
    <source>
        <dbReference type="SAM" id="Coils"/>
    </source>
</evidence>
<keyword evidence="3" id="KW-1185">Reference proteome</keyword>
<sequence>MGFAIEEDRPRRIGGYEIGQDLSVFSIEEIDERISLLREEIARLERNRDQKTAQRAAADSIFASR</sequence>
<keyword evidence="1" id="KW-0175">Coiled coil</keyword>
<name>A0ABV9YYS5_9HYPH</name>
<comment type="caution">
    <text evidence="2">The sequence shown here is derived from an EMBL/GenBank/DDBJ whole genome shotgun (WGS) entry which is preliminary data.</text>
</comment>
<proteinExistence type="predicted"/>
<accession>A0ABV9YYS5</accession>
<protein>
    <submittedName>
        <fullName evidence="2">DUF1192 domain-containing protein</fullName>
    </submittedName>
</protein>
<evidence type="ECO:0000313" key="2">
    <source>
        <dbReference type="EMBL" id="MFC5066996.1"/>
    </source>
</evidence>
<dbReference type="RefSeq" id="WP_114958721.1">
    <property type="nucleotide sequence ID" value="NZ_JBHSJF010000002.1"/>
</dbReference>
<evidence type="ECO:0000313" key="3">
    <source>
        <dbReference type="Proteomes" id="UP001595796"/>
    </source>
</evidence>